<dbReference type="OrthoDB" id="9792163at2"/>
<proteinExistence type="predicted"/>
<gene>
    <name evidence="1" type="ORF">PSJ8397_02094</name>
</gene>
<organism evidence="1 2">
    <name type="scientific">Pseudooctadecabacter jejudonensis</name>
    <dbReference type="NCBI Taxonomy" id="1391910"/>
    <lineage>
        <taxon>Bacteria</taxon>
        <taxon>Pseudomonadati</taxon>
        <taxon>Pseudomonadota</taxon>
        <taxon>Alphaproteobacteria</taxon>
        <taxon>Rhodobacterales</taxon>
        <taxon>Paracoccaceae</taxon>
        <taxon>Pseudooctadecabacter</taxon>
    </lineage>
</organism>
<dbReference type="SUPFAM" id="SSF53756">
    <property type="entry name" value="UDP-Glycosyltransferase/glycogen phosphorylase"/>
    <property type="match status" value="1"/>
</dbReference>
<evidence type="ECO:0008006" key="3">
    <source>
        <dbReference type="Google" id="ProtNLM"/>
    </source>
</evidence>
<name>A0A1Y5SN92_9RHOB</name>
<dbReference type="RefSeq" id="WP_085864515.1">
    <property type="nucleotide sequence ID" value="NZ_FWFT01000003.1"/>
</dbReference>
<keyword evidence="2" id="KW-1185">Reference proteome</keyword>
<dbReference type="AlphaFoldDB" id="A0A1Y5SN92"/>
<protein>
    <recommendedName>
        <fullName evidence="3">Glycosyl transferases group 1</fullName>
    </recommendedName>
</protein>
<accession>A0A1Y5SN92</accession>
<reference evidence="1 2" key="1">
    <citation type="submission" date="2017-03" db="EMBL/GenBank/DDBJ databases">
        <authorList>
            <person name="Afonso C.L."/>
            <person name="Miller P.J."/>
            <person name="Scott M.A."/>
            <person name="Spackman E."/>
            <person name="Goraichik I."/>
            <person name="Dimitrov K.M."/>
            <person name="Suarez D.L."/>
            <person name="Swayne D.E."/>
        </authorList>
    </citation>
    <scope>NUCLEOTIDE SEQUENCE [LARGE SCALE GENOMIC DNA]</scope>
    <source>
        <strain evidence="1 2">CECT 8397</strain>
    </source>
</reference>
<sequence length="352" mass="40404">MSTIWIFDIEAHEQRYTGEWREHLPRQLKAAIASRELGKWQVKLVSGPAKSKAPEAGKFLNFADTNIYKSYQVAKFAALVQSGQVGRKDRVLFTDAWHPGVINVRYMSDLLNLRLEIQVMWHSGSYDRWDALGQAVKNKSWSYAFERAVFDAAERNYFAGRYHENLFLTKIKPENPKTSRFVGWPMEYLTPILKPLADTADKDTILFPHRLALEKQPEILKMLQQRLSEYRIIFAQEKQLSKAEYHKELARSLAVFSASKQETLGIGVFEGLMAGAVPIVPYRLSYPKMYPGFTYPSEWTMSLDDAYANADSIAGFIHQAIEKKSKLRLAKMAKQVAGRYFNGDKLYASLLR</sequence>
<evidence type="ECO:0000313" key="2">
    <source>
        <dbReference type="Proteomes" id="UP000193623"/>
    </source>
</evidence>
<dbReference type="Proteomes" id="UP000193623">
    <property type="component" value="Unassembled WGS sequence"/>
</dbReference>
<evidence type="ECO:0000313" key="1">
    <source>
        <dbReference type="EMBL" id="SLN41635.1"/>
    </source>
</evidence>
<dbReference type="EMBL" id="FWFT01000003">
    <property type="protein sequence ID" value="SLN41635.1"/>
    <property type="molecule type" value="Genomic_DNA"/>
</dbReference>